<keyword evidence="1" id="KW-0808">Transferase</keyword>
<dbReference type="RefSeq" id="WP_176614045.1">
    <property type="nucleotide sequence ID" value="NZ_JABXXR010000093.1"/>
</dbReference>
<dbReference type="Pfam" id="PF13704">
    <property type="entry name" value="Glyco_tranf_2_4"/>
    <property type="match status" value="1"/>
</dbReference>
<dbReference type="GO" id="GO:0016740">
    <property type="term" value="F:transferase activity"/>
    <property type="evidence" value="ECO:0007669"/>
    <property type="project" value="UniProtKB-KW"/>
</dbReference>
<dbReference type="AlphaFoldDB" id="A0A850PF96"/>
<dbReference type="InterPro" id="IPR029044">
    <property type="entry name" value="Nucleotide-diphossugar_trans"/>
</dbReference>
<organism evidence="1 2">
    <name type="scientific">Ameyamaea chiangmaiensis</name>
    <dbReference type="NCBI Taxonomy" id="442969"/>
    <lineage>
        <taxon>Bacteria</taxon>
        <taxon>Pseudomonadati</taxon>
        <taxon>Pseudomonadota</taxon>
        <taxon>Alphaproteobacteria</taxon>
        <taxon>Acetobacterales</taxon>
        <taxon>Acetobacteraceae</taxon>
        <taxon>Ameyamaea</taxon>
    </lineage>
</organism>
<dbReference type="EMBL" id="JABXXR010000093">
    <property type="protein sequence ID" value="NVN41130.1"/>
    <property type="molecule type" value="Genomic_DNA"/>
</dbReference>
<name>A0A850PF96_9PROT</name>
<comment type="caution">
    <text evidence="1">The sequence shown here is derived from an EMBL/GenBank/DDBJ whole genome shotgun (WGS) entry which is preliminary data.</text>
</comment>
<dbReference type="Proteomes" id="UP000585665">
    <property type="component" value="Unassembled WGS sequence"/>
</dbReference>
<evidence type="ECO:0000313" key="1">
    <source>
        <dbReference type="EMBL" id="NVN41130.1"/>
    </source>
</evidence>
<reference evidence="1 2" key="1">
    <citation type="submission" date="2020-06" db="EMBL/GenBank/DDBJ databases">
        <title>Description of novel acetic acid bacteria.</title>
        <authorList>
            <person name="Sombolestani A."/>
        </authorList>
    </citation>
    <scope>NUCLEOTIDE SEQUENCE [LARGE SCALE GENOMIC DNA]</scope>
    <source>
        <strain evidence="1 2">LMG 27010</strain>
    </source>
</reference>
<evidence type="ECO:0000313" key="2">
    <source>
        <dbReference type="Proteomes" id="UP000585665"/>
    </source>
</evidence>
<dbReference type="SUPFAM" id="SSF53448">
    <property type="entry name" value="Nucleotide-diphospho-sugar transferases"/>
    <property type="match status" value="1"/>
</dbReference>
<dbReference type="Gene3D" id="3.90.550.10">
    <property type="entry name" value="Spore Coat Polysaccharide Biosynthesis Protein SpsA, Chain A"/>
    <property type="match status" value="1"/>
</dbReference>
<sequence>MTKSALTLFVKDEFDDISWWMSYHLALGADTLIIFDDHSTDGTWELINAAARHFDVRPHRTNTAEDNFYLRQRESYLTSLSLYGSEFDWMASLDGDEYVNIKSHDSLNAFLDEFPDADGIALSWRCFGSNQNAFKPRHSPLRAYLHASDETLSDNDLIKSFIRPRAFGGHYIDPHRWDVDNDRYVDADGKRVEWKGSGMNPNWGRAQINHYICRSMEHYLKRLQNRPDIHKTTIFWDHFNVNKVFDDSILKHEHQTKILNYSIWQSLWETRGASQHSVYRPVVFGEPVFELSTQTGLHVCMDKSRNIVVAVDPDAVDGNDLARILCVKSPSEDNVVFIFQEGARDSSPVFVSEAALSLPYIPMKFEYFPDEGNFAFSSFAGIFLCANPHDGSVLLNRYNPGEWERFHLRPVHGEFLKDVCALSWLVYEGRNMKTHDDIIQSARRIPAADVYVIASFFHMLPSSEKYLARQKMTGWFPAWLS</sequence>
<dbReference type="CDD" id="cd00761">
    <property type="entry name" value="Glyco_tranf_GTA_type"/>
    <property type="match status" value="1"/>
</dbReference>
<accession>A0A850PF96</accession>
<proteinExistence type="predicted"/>
<gene>
    <name evidence="1" type="ORF">HUK82_11250</name>
</gene>
<protein>
    <submittedName>
        <fullName evidence="1">Glycosyltransferase family 2 protein</fullName>
    </submittedName>
</protein>
<keyword evidence="2" id="KW-1185">Reference proteome</keyword>